<comment type="subunit">
    <text evidence="5">V-ATPase is a heteromultimeric enzyme made up of two complexes: the ATP-hydrolytic V1 complex and the proton translocation V0 complex.</text>
</comment>
<dbReference type="Gene3D" id="1.20.5.2950">
    <property type="match status" value="1"/>
</dbReference>
<dbReference type="OMA" id="ARKYRQD"/>
<dbReference type="GeneID" id="31361798"/>
<proteinExistence type="inferred from homology"/>
<feature type="coiled-coil region" evidence="6">
    <location>
        <begin position="21"/>
        <end position="63"/>
    </location>
</feature>
<dbReference type="GO" id="GO:0046961">
    <property type="term" value="F:proton-transporting ATPase activity, rotational mechanism"/>
    <property type="evidence" value="ECO:0007669"/>
    <property type="project" value="InterPro"/>
</dbReference>
<keyword evidence="8" id="KW-1185">Reference proteome</keyword>
<evidence type="ECO:0000256" key="1">
    <source>
        <dbReference type="ARBA" id="ARBA00010066"/>
    </source>
</evidence>
<evidence type="ECO:0000256" key="2">
    <source>
        <dbReference type="ARBA" id="ARBA00022448"/>
    </source>
</evidence>
<sequence length="122" mass="13992">MTMTITTTTISEDIDMSEDGIKKLLEAERMAQETIARARQERNQKLKQAVQEAEKDIKTFKDSKEKEFKDYESKFLGQSSATSADLASSVNKEIEQIRKKTAQNKDEVVEMLLKFTTEVHVE</sequence>
<protein>
    <recommendedName>
        <fullName evidence="5">V-type proton ATPase subunit G</fullName>
    </recommendedName>
</protein>
<dbReference type="Pfam" id="PF03179">
    <property type="entry name" value="V-ATPase_G"/>
    <property type="match status" value="1"/>
</dbReference>
<dbReference type="GO" id="GO:0000221">
    <property type="term" value="C:vacuolar proton-transporting V-type ATPase, V1 domain"/>
    <property type="evidence" value="ECO:0007669"/>
    <property type="project" value="TreeGrafter"/>
</dbReference>
<comment type="similarity">
    <text evidence="1 5">Belongs to the V-ATPase G subunit family.</text>
</comment>
<gene>
    <name evidence="7" type="ORF">PPL_06315</name>
</gene>
<organism evidence="7 8">
    <name type="scientific">Heterostelium pallidum (strain ATCC 26659 / Pp 5 / PN500)</name>
    <name type="common">Cellular slime mold</name>
    <name type="synonym">Polysphondylium pallidum</name>
    <dbReference type="NCBI Taxonomy" id="670386"/>
    <lineage>
        <taxon>Eukaryota</taxon>
        <taxon>Amoebozoa</taxon>
        <taxon>Evosea</taxon>
        <taxon>Eumycetozoa</taxon>
        <taxon>Dictyostelia</taxon>
        <taxon>Acytosteliales</taxon>
        <taxon>Acytosteliaceae</taxon>
        <taxon>Heterostelium</taxon>
    </lineage>
</organism>
<dbReference type="EMBL" id="ADBJ01000028">
    <property type="protein sequence ID" value="EFA80729.1"/>
    <property type="molecule type" value="Genomic_DNA"/>
</dbReference>
<keyword evidence="3 5" id="KW-0375">Hydrogen ion transport</keyword>
<dbReference type="AlphaFoldDB" id="D3BCT7"/>
<evidence type="ECO:0000256" key="5">
    <source>
        <dbReference type="RuleBase" id="RU364019"/>
    </source>
</evidence>
<dbReference type="NCBIfam" id="TIGR01147">
    <property type="entry name" value="V_ATP_synt_G"/>
    <property type="match status" value="1"/>
</dbReference>
<dbReference type="InParanoid" id="D3BCT7"/>
<dbReference type="STRING" id="670386.D3BCT7"/>
<keyword evidence="6" id="KW-0175">Coiled coil</keyword>
<accession>D3BCT7</accession>
<dbReference type="FunFam" id="1.20.5.2950:FF:000001">
    <property type="entry name" value="V-type proton ATPase subunit G"/>
    <property type="match status" value="1"/>
</dbReference>
<reference evidence="7 8" key="1">
    <citation type="journal article" date="2011" name="Genome Res.">
        <title>Phylogeny-wide analysis of social amoeba genomes highlights ancient origins for complex intercellular communication.</title>
        <authorList>
            <person name="Heidel A.J."/>
            <person name="Lawal H.M."/>
            <person name="Felder M."/>
            <person name="Schilde C."/>
            <person name="Helps N.R."/>
            <person name="Tunggal B."/>
            <person name="Rivero F."/>
            <person name="John U."/>
            <person name="Schleicher M."/>
            <person name="Eichinger L."/>
            <person name="Platzer M."/>
            <person name="Noegel A.A."/>
            <person name="Schaap P."/>
            <person name="Gloeckner G."/>
        </authorList>
    </citation>
    <scope>NUCLEOTIDE SEQUENCE [LARGE SCALE GENOMIC DNA]</scope>
    <source>
        <strain evidence="8">ATCC 26659 / Pp 5 / PN500</strain>
    </source>
</reference>
<evidence type="ECO:0000313" key="7">
    <source>
        <dbReference type="EMBL" id="EFA80729.1"/>
    </source>
</evidence>
<dbReference type="GO" id="GO:0016887">
    <property type="term" value="F:ATP hydrolysis activity"/>
    <property type="evidence" value="ECO:0007669"/>
    <property type="project" value="TreeGrafter"/>
</dbReference>
<name>D3BCT7_HETP5</name>
<dbReference type="RefSeq" id="XP_020432849.1">
    <property type="nucleotide sequence ID" value="XM_020577175.1"/>
</dbReference>
<dbReference type="Proteomes" id="UP000001396">
    <property type="component" value="Unassembled WGS sequence"/>
</dbReference>
<evidence type="ECO:0000256" key="3">
    <source>
        <dbReference type="ARBA" id="ARBA00022781"/>
    </source>
</evidence>
<keyword evidence="4 5" id="KW-0406">Ion transport</keyword>
<dbReference type="FunCoup" id="D3BCT7">
    <property type="interactions" value="41"/>
</dbReference>
<dbReference type="InterPro" id="IPR005124">
    <property type="entry name" value="V-ATPase_G"/>
</dbReference>
<evidence type="ECO:0000256" key="6">
    <source>
        <dbReference type="SAM" id="Coils"/>
    </source>
</evidence>
<comment type="caution">
    <text evidence="7">The sequence shown here is derived from an EMBL/GenBank/DDBJ whole genome shotgun (WGS) entry which is preliminary data.</text>
</comment>
<comment type="function">
    <text evidence="5">Subunit of the V1 complex of vacuolar(H+)-ATPase (V-ATPase), a multisubunit enzyme composed of a peripheral complex (V1) that hydrolyzes ATP and a membrane integral complex (V0) that translocates protons. V-ATPase is responsible for acidifying and maintaining the pH of intracellular compartments and in some cell types, is targeted to the plasma membrane, where it is responsible for acidifying the extracellular environment.</text>
</comment>
<dbReference type="PANTHER" id="PTHR12713:SF11">
    <property type="entry name" value="V-TYPE PROTON ATPASE SUBUNIT G"/>
    <property type="match status" value="1"/>
</dbReference>
<keyword evidence="2 5" id="KW-0813">Transport</keyword>
<evidence type="ECO:0000313" key="8">
    <source>
        <dbReference type="Proteomes" id="UP000001396"/>
    </source>
</evidence>
<evidence type="ECO:0000256" key="4">
    <source>
        <dbReference type="ARBA" id="ARBA00023065"/>
    </source>
</evidence>
<dbReference type="PANTHER" id="PTHR12713">
    <property type="entry name" value="VACUOLAR ATP SYNTHASE SUBUNIT G"/>
    <property type="match status" value="1"/>
</dbReference>